<dbReference type="CDD" id="cd15489">
    <property type="entry name" value="PHD_SF"/>
    <property type="match status" value="1"/>
</dbReference>
<accession>A0AAD7ICB9</accession>
<dbReference type="SUPFAM" id="SSF57903">
    <property type="entry name" value="FYVE/PHD zinc finger"/>
    <property type="match status" value="1"/>
</dbReference>
<dbReference type="InterPro" id="IPR011011">
    <property type="entry name" value="Znf_FYVE_PHD"/>
</dbReference>
<feature type="compositionally biased region" description="Basic and acidic residues" evidence="1">
    <location>
        <begin position="107"/>
        <end position="118"/>
    </location>
</feature>
<dbReference type="Gene3D" id="3.30.40.10">
    <property type="entry name" value="Zinc/RING finger domain, C3HC4 (zinc finger)"/>
    <property type="match status" value="1"/>
</dbReference>
<dbReference type="Proteomes" id="UP001215598">
    <property type="component" value="Unassembled WGS sequence"/>
</dbReference>
<feature type="compositionally biased region" description="Acidic residues" evidence="1">
    <location>
        <begin position="65"/>
        <end position="74"/>
    </location>
</feature>
<dbReference type="AlphaFoldDB" id="A0AAD7ICB9"/>
<protein>
    <recommendedName>
        <fullName evidence="4">Zinc finger PHD-type domain-containing protein</fullName>
    </recommendedName>
</protein>
<comment type="caution">
    <text evidence="2">The sequence shown here is derived from an EMBL/GenBank/DDBJ whole genome shotgun (WGS) entry which is preliminary data.</text>
</comment>
<feature type="compositionally biased region" description="Basic and acidic residues" evidence="1">
    <location>
        <begin position="75"/>
        <end position="85"/>
    </location>
</feature>
<evidence type="ECO:0000256" key="1">
    <source>
        <dbReference type="SAM" id="MobiDB-lite"/>
    </source>
</evidence>
<name>A0AAD7ICB9_9AGAR</name>
<feature type="compositionally biased region" description="Basic and acidic residues" evidence="1">
    <location>
        <begin position="129"/>
        <end position="141"/>
    </location>
</feature>
<organism evidence="2 3">
    <name type="scientific">Mycena metata</name>
    <dbReference type="NCBI Taxonomy" id="1033252"/>
    <lineage>
        <taxon>Eukaryota</taxon>
        <taxon>Fungi</taxon>
        <taxon>Dikarya</taxon>
        <taxon>Basidiomycota</taxon>
        <taxon>Agaricomycotina</taxon>
        <taxon>Agaricomycetes</taxon>
        <taxon>Agaricomycetidae</taxon>
        <taxon>Agaricales</taxon>
        <taxon>Marasmiineae</taxon>
        <taxon>Mycenaceae</taxon>
        <taxon>Mycena</taxon>
    </lineage>
</organism>
<evidence type="ECO:0008006" key="4">
    <source>
        <dbReference type="Google" id="ProtNLM"/>
    </source>
</evidence>
<keyword evidence="3" id="KW-1185">Reference proteome</keyword>
<dbReference type="InterPro" id="IPR013083">
    <property type="entry name" value="Znf_RING/FYVE/PHD"/>
</dbReference>
<feature type="region of interest" description="Disordered" evidence="1">
    <location>
        <begin position="1"/>
        <end position="169"/>
    </location>
</feature>
<proteinExistence type="predicted"/>
<evidence type="ECO:0000313" key="3">
    <source>
        <dbReference type="Proteomes" id="UP001215598"/>
    </source>
</evidence>
<evidence type="ECO:0000313" key="2">
    <source>
        <dbReference type="EMBL" id="KAJ7738596.1"/>
    </source>
</evidence>
<reference evidence="2" key="1">
    <citation type="submission" date="2023-03" db="EMBL/GenBank/DDBJ databases">
        <title>Massive genome expansion in bonnet fungi (Mycena s.s.) driven by repeated elements and novel gene families across ecological guilds.</title>
        <authorList>
            <consortium name="Lawrence Berkeley National Laboratory"/>
            <person name="Harder C.B."/>
            <person name="Miyauchi S."/>
            <person name="Viragh M."/>
            <person name="Kuo A."/>
            <person name="Thoen E."/>
            <person name="Andreopoulos B."/>
            <person name="Lu D."/>
            <person name="Skrede I."/>
            <person name="Drula E."/>
            <person name="Henrissat B."/>
            <person name="Morin E."/>
            <person name="Kohler A."/>
            <person name="Barry K."/>
            <person name="LaButti K."/>
            <person name="Morin E."/>
            <person name="Salamov A."/>
            <person name="Lipzen A."/>
            <person name="Mereny Z."/>
            <person name="Hegedus B."/>
            <person name="Baldrian P."/>
            <person name="Stursova M."/>
            <person name="Weitz H."/>
            <person name="Taylor A."/>
            <person name="Grigoriev I.V."/>
            <person name="Nagy L.G."/>
            <person name="Martin F."/>
            <person name="Kauserud H."/>
        </authorList>
    </citation>
    <scope>NUCLEOTIDE SEQUENCE</scope>
    <source>
        <strain evidence="2">CBHHK182m</strain>
    </source>
</reference>
<sequence>MRLSVLTPDAEDTNPDERLPSAIHSNYDHTDSSRRHYAARPPMGYAARHSWTTTTTRTRDRAGDEDWPPATAEEESAREHAHGESAEANAACAGRGGWNGVVIGTRSADDDARREQKRGQGHGQGESNTARREDDGGRQEGEGMSGKPHSHAAAPTPTRATKSAADAARRSTTALASRHACDVCGRWCHAACFGSDEASVLEEWRCWVCAPGDLVGVVLTPTCFSVVLLGGQLTFARTKYLACRFAAAPFSSGVGGIGDAGTSASLVLPLFYVGVVTPMRRACCLPSLTRGLLLPLLTAFSVRSSPSTPFILYPFSSRGPFAGRPHLLIPPPAARRGIWRPVYSLLGDVGDVIHDTSAFVNVAPLGVRATRYYILLPARTSLLDVASPRTGAMSTLPPREPPSPSNPDILVVLARADSLLDIVGPQPE</sequence>
<gene>
    <name evidence="2" type="ORF">B0H16DRAFT_1465698</name>
</gene>
<feature type="compositionally biased region" description="Low complexity" evidence="1">
    <location>
        <begin position="158"/>
        <end position="169"/>
    </location>
</feature>
<dbReference type="EMBL" id="JARKIB010000111">
    <property type="protein sequence ID" value="KAJ7738596.1"/>
    <property type="molecule type" value="Genomic_DNA"/>
</dbReference>